<evidence type="ECO:0000256" key="1">
    <source>
        <dbReference type="SAM" id="Coils"/>
    </source>
</evidence>
<protein>
    <submittedName>
        <fullName evidence="3">Uncharacterized protein</fullName>
    </submittedName>
</protein>
<name>M7TQY3_BOTF1</name>
<feature type="compositionally biased region" description="Polar residues" evidence="2">
    <location>
        <begin position="175"/>
        <end position="186"/>
    </location>
</feature>
<feature type="compositionally biased region" description="Polar residues" evidence="2">
    <location>
        <begin position="221"/>
        <end position="237"/>
    </location>
</feature>
<dbReference type="EMBL" id="KB707875">
    <property type="protein sequence ID" value="EMR85996.1"/>
    <property type="molecule type" value="Genomic_DNA"/>
</dbReference>
<dbReference type="HOGENOM" id="CLU_762889_0_0_1"/>
<evidence type="ECO:0000256" key="2">
    <source>
        <dbReference type="SAM" id="MobiDB-lite"/>
    </source>
</evidence>
<accession>M7TQY3</accession>
<evidence type="ECO:0000313" key="4">
    <source>
        <dbReference type="Proteomes" id="UP000012045"/>
    </source>
</evidence>
<feature type="coiled-coil region" evidence="1">
    <location>
        <begin position="22"/>
        <end position="52"/>
    </location>
</feature>
<keyword evidence="1" id="KW-0175">Coiled coil</keyword>
<dbReference type="AlphaFoldDB" id="M7TQY3"/>
<evidence type="ECO:0000313" key="3">
    <source>
        <dbReference type="EMBL" id="EMR85996.1"/>
    </source>
</evidence>
<proteinExistence type="predicted"/>
<sequence length="363" mass="41027">MNSNSDQGPKRLSVDPCPYLSDLEKRNRLEHLKQEREKLRHNNLEIDALSATLEGSSVGQKVIPESGFEHGQNQSGSFLSTIVGKLNKGTEWLARQQLQANTQNLPLLRQHNLGDATVNPVQIPNQKAESQGAFIHGGQAVPSQQIDHTSRNYQQRGSRSFMNEELASSVFAPTASQQGNVNPSLAQNSQTQNSNTQHPQQLMNNRLDTHSQYQQYSSPPFSENQGTRPKTISTLPNRQDYRSPFTVDELDIDASQRYPQVLQYSHSTVEQPARNQRRAHFDNTQTRERSALVPTQNLMPMPMPMPVPINAQRQTFPEQQVPLHHRYLQHSSNNHSTPSPTQTHQVLGNEVVFRSPEVREDDD</sequence>
<feature type="region of interest" description="Disordered" evidence="2">
    <location>
        <begin position="213"/>
        <end position="241"/>
    </location>
</feature>
<feature type="region of interest" description="Disordered" evidence="2">
    <location>
        <begin position="175"/>
        <end position="198"/>
    </location>
</feature>
<feature type="compositionally biased region" description="Polar residues" evidence="2">
    <location>
        <begin position="330"/>
        <end position="346"/>
    </location>
</feature>
<feature type="region of interest" description="Disordered" evidence="2">
    <location>
        <begin position="330"/>
        <end position="363"/>
    </location>
</feature>
<gene>
    <name evidence="3" type="ORF">BcDW1_5367</name>
</gene>
<reference evidence="4" key="1">
    <citation type="journal article" date="2013" name="Genome Announc.">
        <title>Draft genome sequence of Botrytis cinerea BcDW1, inoculum for noble rot of grape berries.</title>
        <authorList>
            <person name="Blanco-Ulate B."/>
            <person name="Allen G."/>
            <person name="Powell A.L."/>
            <person name="Cantu D."/>
        </authorList>
    </citation>
    <scope>NUCLEOTIDE SEQUENCE [LARGE SCALE GENOMIC DNA]</scope>
    <source>
        <strain evidence="4">BcDW1</strain>
    </source>
</reference>
<organism evidence="3 4">
    <name type="scientific">Botryotinia fuckeliana (strain BcDW1)</name>
    <name type="common">Noble rot fungus</name>
    <name type="synonym">Botrytis cinerea</name>
    <dbReference type="NCBI Taxonomy" id="1290391"/>
    <lineage>
        <taxon>Eukaryota</taxon>
        <taxon>Fungi</taxon>
        <taxon>Dikarya</taxon>
        <taxon>Ascomycota</taxon>
        <taxon>Pezizomycotina</taxon>
        <taxon>Leotiomycetes</taxon>
        <taxon>Helotiales</taxon>
        <taxon>Sclerotiniaceae</taxon>
        <taxon>Botrytis</taxon>
    </lineage>
</organism>
<dbReference type="Proteomes" id="UP000012045">
    <property type="component" value="Unassembled WGS sequence"/>
</dbReference>
<feature type="compositionally biased region" description="Low complexity" evidence="2">
    <location>
        <begin position="187"/>
        <end position="198"/>
    </location>
</feature>